<feature type="transmembrane region" description="Helical" evidence="1">
    <location>
        <begin position="12"/>
        <end position="35"/>
    </location>
</feature>
<keyword evidence="1" id="KW-1133">Transmembrane helix</keyword>
<sequence length="108" mass="12563">MATLRTLSHILYALYAFSPFTGGLAGIVALIIDYVRRPAMRGTVYLSHSVWRTRTFWWTLVGSVVGWSMFWNHFGAGLLFVVSIWYIYRCVKGWLRLLESKPVLGRWF</sequence>
<keyword evidence="1" id="KW-0812">Transmembrane</keyword>
<protein>
    <recommendedName>
        <fullName evidence="4">Transmembrane protein</fullName>
    </recommendedName>
</protein>
<comment type="caution">
    <text evidence="2">The sequence shown here is derived from an EMBL/GenBank/DDBJ whole genome shotgun (WGS) entry which is preliminary data.</text>
</comment>
<name>A0A0F5JWS3_9BURK</name>
<gene>
    <name evidence="2" type="ORF">WM40_18515</name>
</gene>
<keyword evidence="3" id="KW-1185">Reference proteome</keyword>
<proteinExistence type="predicted"/>
<evidence type="ECO:0000313" key="2">
    <source>
        <dbReference type="EMBL" id="KKB62308.1"/>
    </source>
</evidence>
<reference evidence="2 3" key="1">
    <citation type="submission" date="2015-03" db="EMBL/GenBank/DDBJ databases">
        <title>Draft Genome Sequence of Burkholderia andropogonis type strain ICMP2807, isolated from Sorghum bicolor.</title>
        <authorList>
            <person name="Lopes-Santos L."/>
            <person name="Castro D.B."/>
            <person name="Ottoboni L.M."/>
            <person name="Park D."/>
            <person name="Weirc B.S."/>
            <person name="Destefano S.A."/>
        </authorList>
    </citation>
    <scope>NUCLEOTIDE SEQUENCE [LARGE SCALE GENOMIC DNA]</scope>
    <source>
        <strain evidence="2 3">ICMP2807</strain>
    </source>
</reference>
<evidence type="ECO:0000313" key="3">
    <source>
        <dbReference type="Proteomes" id="UP000033618"/>
    </source>
</evidence>
<dbReference type="Proteomes" id="UP000033618">
    <property type="component" value="Unassembled WGS sequence"/>
</dbReference>
<organism evidence="2 3">
    <name type="scientific">Robbsia andropogonis</name>
    <dbReference type="NCBI Taxonomy" id="28092"/>
    <lineage>
        <taxon>Bacteria</taxon>
        <taxon>Pseudomonadati</taxon>
        <taxon>Pseudomonadota</taxon>
        <taxon>Betaproteobacteria</taxon>
        <taxon>Burkholderiales</taxon>
        <taxon>Burkholderiaceae</taxon>
        <taxon>Robbsia</taxon>
    </lineage>
</organism>
<accession>A0A0F5JWS3</accession>
<dbReference type="AlphaFoldDB" id="A0A0F5JWS3"/>
<dbReference type="OrthoDB" id="5405464at2"/>
<dbReference type="STRING" id="28092.WM40_18515"/>
<keyword evidence="1" id="KW-0472">Membrane</keyword>
<feature type="transmembrane region" description="Helical" evidence="1">
    <location>
        <begin position="55"/>
        <end position="88"/>
    </location>
</feature>
<evidence type="ECO:0008006" key="4">
    <source>
        <dbReference type="Google" id="ProtNLM"/>
    </source>
</evidence>
<evidence type="ECO:0000256" key="1">
    <source>
        <dbReference type="SAM" id="Phobius"/>
    </source>
</evidence>
<dbReference type="EMBL" id="LAQU01000022">
    <property type="protein sequence ID" value="KKB62308.1"/>
    <property type="molecule type" value="Genomic_DNA"/>
</dbReference>
<dbReference type="PATRIC" id="fig|28092.6.peg.4344"/>